<dbReference type="PANTHER" id="PTHR42718:SF9">
    <property type="entry name" value="MAJOR FACILITATOR SUPERFAMILY MULTIDRUG TRANSPORTER MFSC"/>
    <property type="match status" value="1"/>
</dbReference>
<organism evidence="11 12">
    <name type="scientific">Kitasatospora aureofaciens</name>
    <name type="common">Streptomyces aureofaciens</name>
    <dbReference type="NCBI Taxonomy" id="1894"/>
    <lineage>
        <taxon>Bacteria</taxon>
        <taxon>Bacillati</taxon>
        <taxon>Actinomycetota</taxon>
        <taxon>Actinomycetes</taxon>
        <taxon>Kitasatosporales</taxon>
        <taxon>Streptomycetaceae</taxon>
        <taxon>Kitasatospora</taxon>
    </lineage>
</organism>
<dbReference type="SUPFAM" id="SSF103473">
    <property type="entry name" value="MFS general substrate transporter"/>
    <property type="match status" value="1"/>
</dbReference>
<proteinExistence type="inferred from homology"/>
<feature type="transmembrane region" description="Helical" evidence="9">
    <location>
        <begin position="425"/>
        <end position="443"/>
    </location>
</feature>
<dbReference type="RefSeq" id="WP_094742839.1">
    <property type="nucleotide sequence ID" value="NZ_BMUB01000011.1"/>
</dbReference>
<feature type="transmembrane region" description="Helical" evidence="9">
    <location>
        <begin position="317"/>
        <end position="339"/>
    </location>
</feature>
<feature type="transmembrane region" description="Helical" evidence="9">
    <location>
        <begin position="95"/>
        <end position="114"/>
    </location>
</feature>
<sequence>MTTSVTTKGRSGKVRPVRSEPLPPGLWKMGVVLALGPILALLDTTIVNVGIDSVARDLRSSMVGVQWVATGYLLAISLTMPLSGWAAGRLGARRAWLGSVVLFVLGSALCGLAWSTGSLVAFRVLQGVGGGMIQPLGQTIMVQAAGPIRIGRVMGTLLLPISLAPVLGPILGGVVLEHLGWRWMFLLNVPVGLLTVLLAARWLPTGARSELPRPRLDVTGLLLLSPGLTALVYGLSTVGGGGAASPVAVAAGTVLLAAYGPHALRVGRCGERAPLIDLRLFARRGFAVATANSFLQGAVLYSSMFLVPLYYQQVEHTGAVAAGLLLAPQALGTAVTSLLSGRIADRFAPRPLILIGIGCSLLGTLAFTQLGDGSGPADWLVVGSLALRGVGMGITVIPGMAAVYASVEKAQVPAAAGAVNVLNRLGGALGTAVLTLVLGQVQAGHPDHPGAAFGATFWWVLALSALSIAPAMLYPGSARTAD</sequence>
<evidence type="ECO:0000256" key="6">
    <source>
        <dbReference type="ARBA" id="ARBA00022989"/>
    </source>
</evidence>
<feature type="transmembrane region" description="Helical" evidence="9">
    <location>
        <begin position="182"/>
        <end position="204"/>
    </location>
</feature>
<evidence type="ECO:0000256" key="9">
    <source>
        <dbReference type="SAM" id="Phobius"/>
    </source>
</evidence>
<evidence type="ECO:0000256" key="7">
    <source>
        <dbReference type="ARBA" id="ARBA00023136"/>
    </source>
</evidence>
<dbReference type="PROSITE" id="PS50850">
    <property type="entry name" value="MFS"/>
    <property type="match status" value="1"/>
</dbReference>
<feature type="transmembrane region" description="Helical" evidence="9">
    <location>
        <begin position="351"/>
        <end position="367"/>
    </location>
</feature>
<evidence type="ECO:0000256" key="1">
    <source>
        <dbReference type="ARBA" id="ARBA00004651"/>
    </source>
</evidence>
<dbReference type="PANTHER" id="PTHR42718">
    <property type="entry name" value="MAJOR FACILITATOR SUPERFAMILY MULTIDRUG TRANSPORTER MFSC"/>
    <property type="match status" value="1"/>
</dbReference>
<dbReference type="GeneID" id="97487694"/>
<feature type="transmembrane region" description="Helical" evidence="9">
    <location>
        <begin position="379"/>
        <end position="404"/>
    </location>
</feature>
<dbReference type="OrthoDB" id="9812221at2"/>
<dbReference type="InterPro" id="IPR036259">
    <property type="entry name" value="MFS_trans_sf"/>
</dbReference>
<evidence type="ECO:0000256" key="4">
    <source>
        <dbReference type="ARBA" id="ARBA00022475"/>
    </source>
</evidence>
<keyword evidence="6 9" id="KW-1133">Transmembrane helix</keyword>
<comment type="subcellular location">
    <subcellularLocation>
        <location evidence="1">Cell membrane</location>
        <topology evidence="1">Multi-pass membrane protein</topology>
    </subcellularLocation>
</comment>
<dbReference type="GO" id="GO:0005886">
    <property type="term" value="C:plasma membrane"/>
    <property type="evidence" value="ECO:0007669"/>
    <property type="project" value="UniProtKB-SubCell"/>
</dbReference>
<feature type="transmembrane region" description="Helical" evidence="9">
    <location>
        <begin position="285"/>
        <end position="311"/>
    </location>
</feature>
<dbReference type="Pfam" id="PF07690">
    <property type="entry name" value="MFS_1"/>
    <property type="match status" value="1"/>
</dbReference>
<feature type="transmembrane region" description="Helical" evidence="9">
    <location>
        <begin position="26"/>
        <end position="51"/>
    </location>
</feature>
<dbReference type="InterPro" id="IPR020846">
    <property type="entry name" value="MFS_dom"/>
</dbReference>
<keyword evidence="3" id="KW-0813">Transport</keyword>
<keyword evidence="8" id="KW-0046">Antibiotic resistance</keyword>
<evidence type="ECO:0000256" key="8">
    <source>
        <dbReference type="ARBA" id="ARBA00023251"/>
    </source>
</evidence>
<evidence type="ECO:0000313" key="11">
    <source>
        <dbReference type="EMBL" id="GGU88619.1"/>
    </source>
</evidence>
<dbReference type="AlphaFoldDB" id="A0A8H9LRG7"/>
<protein>
    <submittedName>
        <fullName evidence="11">MFS transporter</fullName>
    </submittedName>
</protein>
<feature type="transmembrane region" description="Helical" evidence="9">
    <location>
        <begin position="455"/>
        <end position="474"/>
    </location>
</feature>
<keyword evidence="7 9" id="KW-0472">Membrane</keyword>
<evidence type="ECO:0000256" key="2">
    <source>
        <dbReference type="ARBA" id="ARBA00008537"/>
    </source>
</evidence>
<dbReference type="NCBIfam" id="TIGR00711">
    <property type="entry name" value="efflux_EmrB"/>
    <property type="match status" value="1"/>
</dbReference>
<feature type="transmembrane region" description="Helical" evidence="9">
    <location>
        <begin position="63"/>
        <end position="83"/>
    </location>
</feature>
<evidence type="ECO:0000256" key="5">
    <source>
        <dbReference type="ARBA" id="ARBA00022692"/>
    </source>
</evidence>
<dbReference type="EMBL" id="BMUB01000011">
    <property type="protein sequence ID" value="GGU88619.1"/>
    <property type="molecule type" value="Genomic_DNA"/>
</dbReference>
<keyword evidence="4" id="KW-1003">Cell membrane</keyword>
<reference evidence="11 12" key="1">
    <citation type="journal article" date="2014" name="Int. J. Syst. Evol. Microbiol.">
        <title>Complete genome sequence of Corynebacterium casei LMG S-19264T (=DSM 44701T), isolated from a smear-ripened cheese.</title>
        <authorList>
            <consortium name="US DOE Joint Genome Institute (JGI-PGF)"/>
            <person name="Walter F."/>
            <person name="Albersmeier A."/>
            <person name="Kalinowski J."/>
            <person name="Ruckert C."/>
        </authorList>
    </citation>
    <scope>NUCLEOTIDE SEQUENCE [LARGE SCALE GENOMIC DNA]</scope>
    <source>
        <strain evidence="11 12">JCM 4434</strain>
    </source>
</reference>
<dbReference type="CDD" id="cd17503">
    <property type="entry name" value="MFS_LmrB_MDR_like"/>
    <property type="match status" value="1"/>
</dbReference>
<feature type="transmembrane region" description="Helical" evidence="9">
    <location>
        <begin position="157"/>
        <end position="176"/>
    </location>
</feature>
<evidence type="ECO:0000259" key="10">
    <source>
        <dbReference type="PROSITE" id="PS50850"/>
    </source>
</evidence>
<dbReference type="Gene3D" id="1.20.1250.20">
    <property type="entry name" value="MFS general substrate transporter like domains"/>
    <property type="match status" value="1"/>
</dbReference>
<dbReference type="Proteomes" id="UP000610124">
    <property type="component" value="Unassembled WGS sequence"/>
</dbReference>
<dbReference type="Gene3D" id="1.20.1720.10">
    <property type="entry name" value="Multidrug resistance protein D"/>
    <property type="match status" value="1"/>
</dbReference>
<name>A0A8H9LRG7_KITAU</name>
<feature type="domain" description="Major facilitator superfamily (MFS) profile" evidence="10">
    <location>
        <begin position="29"/>
        <end position="479"/>
    </location>
</feature>
<dbReference type="InterPro" id="IPR004638">
    <property type="entry name" value="EmrB-like"/>
</dbReference>
<dbReference type="GO" id="GO:0046677">
    <property type="term" value="P:response to antibiotic"/>
    <property type="evidence" value="ECO:0007669"/>
    <property type="project" value="UniProtKB-KW"/>
</dbReference>
<gene>
    <name evidence="11" type="primary">emrB</name>
    <name evidence="11" type="ORF">GCM10010502_46850</name>
</gene>
<accession>A0A8H9LRG7</accession>
<evidence type="ECO:0000256" key="3">
    <source>
        <dbReference type="ARBA" id="ARBA00022448"/>
    </source>
</evidence>
<evidence type="ECO:0000313" key="12">
    <source>
        <dbReference type="Proteomes" id="UP000610124"/>
    </source>
</evidence>
<feature type="transmembrane region" description="Helical" evidence="9">
    <location>
        <begin position="242"/>
        <end position="264"/>
    </location>
</feature>
<comment type="similarity">
    <text evidence="2">Belongs to the major facilitator superfamily. EmrB family.</text>
</comment>
<dbReference type="PRINTS" id="PR01036">
    <property type="entry name" value="TCRTETB"/>
</dbReference>
<keyword evidence="5 9" id="KW-0812">Transmembrane</keyword>
<comment type="caution">
    <text evidence="11">The sequence shown here is derived from an EMBL/GenBank/DDBJ whole genome shotgun (WGS) entry which is preliminary data.</text>
</comment>
<feature type="transmembrane region" description="Helical" evidence="9">
    <location>
        <begin position="216"/>
        <end position="236"/>
    </location>
</feature>
<dbReference type="InterPro" id="IPR011701">
    <property type="entry name" value="MFS"/>
</dbReference>
<dbReference type="GO" id="GO:0022857">
    <property type="term" value="F:transmembrane transporter activity"/>
    <property type="evidence" value="ECO:0007669"/>
    <property type="project" value="InterPro"/>
</dbReference>